<dbReference type="KEGG" id="gtt:GUITHDRAFT_151316"/>
<dbReference type="EnsemblProtists" id="EKX49859">
    <property type="protein sequence ID" value="EKX49859"/>
    <property type="gene ID" value="GUITHDRAFT_151316"/>
</dbReference>
<proteinExistence type="predicted"/>
<dbReference type="PaxDb" id="55529-EKX49859"/>
<reference evidence="2" key="3">
    <citation type="submission" date="2016-03" db="UniProtKB">
        <authorList>
            <consortium name="EnsemblProtists"/>
        </authorList>
    </citation>
    <scope>IDENTIFICATION</scope>
</reference>
<name>L1JNL6_GUITC</name>
<organism evidence="1">
    <name type="scientific">Guillardia theta (strain CCMP2712)</name>
    <name type="common">Cryptophyte</name>
    <dbReference type="NCBI Taxonomy" id="905079"/>
    <lineage>
        <taxon>Eukaryota</taxon>
        <taxon>Cryptophyceae</taxon>
        <taxon>Pyrenomonadales</taxon>
        <taxon>Geminigeraceae</taxon>
        <taxon>Guillardia</taxon>
    </lineage>
</organism>
<dbReference type="RefSeq" id="XP_005836839.1">
    <property type="nucleotide sequence ID" value="XM_005836782.1"/>
</dbReference>
<sequence length="121" mass="13483">MFLRLRTALKFARSSFLGFTPLHAGGFACQSKAANCLLGGTNDIDFNSFCKGKGGISHLLGMLDGPGLMFYQSGMTADFNMFRSTHSVHKSQLEDRRYTGSIHSWWDGRRSVRGKNTGRER</sequence>
<dbReference type="EMBL" id="JH992980">
    <property type="protein sequence ID" value="EKX49859.1"/>
    <property type="molecule type" value="Genomic_DNA"/>
</dbReference>
<dbReference type="PROSITE" id="PS51257">
    <property type="entry name" value="PROKAR_LIPOPROTEIN"/>
    <property type="match status" value="1"/>
</dbReference>
<protein>
    <submittedName>
        <fullName evidence="1 2">Uncharacterized protein</fullName>
    </submittedName>
</protein>
<reference evidence="3" key="2">
    <citation type="submission" date="2012-11" db="EMBL/GenBank/DDBJ databases">
        <authorList>
            <person name="Kuo A."/>
            <person name="Curtis B.A."/>
            <person name="Tanifuji G."/>
            <person name="Burki F."/>
            <person name="Gruber A."/>
            <person name="Irimia M."/>
            <person name="Maruyama S."/>
            <person name="Arias M.C."/>
            <person name="Ball S.G."/>
            <person name="Gile G.H."/>
            <person name="Hirakawa Y."/>
            <person name="Hopkins J.F."/>
            <person name="Rensing S.A."/>
            <person name="Schmutz J."/>
            <person name="Symeonidi A."/>
            <person name="Elias M."/>
            <person name="Eveleigh R.J."/>
            <person name="Herman E.K."/>
            <person name="Klute M.J."/>
            <person name="Nakayama T."/>
            <person name="Obornik M."/>
            <person name="Reyes-Prieto A."/>
            <person name="Armbrust E.V."/>
            <person name="Aves S.J."/>
            <person name="Beiko R.G."/>
            <person name="Coutinho P."/>
            <person name="Dacks J.B."/>
            <person name="Durnford D.G."/>
            <person name="Fast N.M."/>
            <person name="Green B.R."/>
            <person name="Grisdale C."/>
            <person name="Hempe F."/>
            <person name="Henrissat B."/>
            <person name="Hoppner M.P."/>
            <person name="Ishida K.-I."/>
            <person name="Kim E."/>
            <person name="Koreny L."/>
            <person name="Kroth P.G."/>
            <person name="Liu Y."/>
            <person name="Malik S.-B."/>
            <person name="Maier U.G."/>
            <person name="McRose D."/>
            <person name="Mock T."/>
            <person name="Neilson J.A."/>
            <person name="Onodera N.T."/>
            <person name="Poole A.M."/>
            <person name="Pritham E.J."/>
            <person name="Richards T.A."/>
            <person name="Rocap G."/>
            <person name="Roy S.W."/>
            <person name="Sarai C."/>
            <person name="Schaack S."/>
            <person name="Shirato S."/>
            <person name="Slamovits C.H."/>
            <person name="Spencer D.F."/>
            <person name="Suzuki S."/>
            <person name="Worden A.Z."/>
            <person name="Zauner S."/>
            <person name="Barry K."/>
            <person name="Bell C."/>
            <person name="Bharti A.K."/>
            <person name="Crow J.A."/>
            <person name="Grimwood J."/>
            <person name="Kramer R."/>
            <person name="Lindquist E."/>
            <person name="Lucas S."/>
            <person name="Salamov A."/>
            <person name="McFadden G.I."/>
            <person name="Lane C.E."/>
            <person name="Keeling P.J."/>
            <person name="Gray M.W."/>
            <person name="Grigoriev I.V."/>
            <person name="Archibald J.M."/>
        </authorList>
    </citation>
    <scope>NUCLEOTIDE SEQUENCE</scope>
    <source>
        <strain evidence="3">CCMP2712</strain>
    </source>
</reference>
<dbReference type="GeneID" id="17306508"/>
<gene>
    <name evidence="1" type="ORF">GUITHDRAFT_151316</name>
</gene>
<reference evidence="1 3" key="1">
    <citation type="journal article" date="2012" name="Nature">
        <title>Algal genomes reveal evolutionary mosaicism and the fate of nucleomorphs.</title>
        <authorList>
            <consortium name="DOE Joint Genome Institute"/>
            <person name="Curtis B.A."/>
            <person name="Tanifuji G."/>
            <person name="Burki F."/>
            <person name="Gruber A."/>
            <person name="Irimia M."/>
            <person name="Maruyama S."/>
            <person name="Arias M.C."/>
            <person name="Ball S.G."/>
            <person name="Gile G.H."/>
            <person name="Hirakawa Y."/>
            <person name="Hopkins J.F."/>
            <person name="Kuo A."/>
            <person name="Rensing S.A."/>
            <person name="Schmutz J."/>
            <person name="Symeonidi A."/>
            <person name="Elias M."/>
            <person name="Eveleigh R.J."/>
            <person name="Herman E.K."/>
            <person name="Klute M.J."/>
            <person name="Nakayama T."/>
            <person name="Obornik M."/>
            <person name="Reyes-Prieto A."/>
            <person name="Armbrust E.V."/>
            <person name="Aves S.J."/>
            <person name="Beiko R.G."/>
            <person name="Coutinho P."/>
            <person name="Dacks J.B."/>
            <person name="Durnford D.G."/>
            <person name="Fast N.M."/>
            <person name="Green B.R."/>
            <person name="Grisdale C.J."/>
            <person name="Hempel F."/>
            <person name="Henrissat B."/>
            <person name="Hoppner M.P."/>
            <person name="Ishida K."/>
            <person name="Kim E."/>
            <person name="Koreny L."/>
            <person name="Kroth P.G."/>
            <person name="Liu Y."/>
            <person name="Malik S.B."/>
            <person name="Maier U.G."/>
            <person name="McRose D."/>
            <person name="Mock T."/>
            <person name="Neilson J.A."/>
            <person name="Onodera N.T."/>
            <person name="Poole A.M."/>
            <person name="Pritham E.J."/>
            <person name="Richards T.A."/>
            <person name="Rocap G."/>
            <person name="Roy S.W."/>
            <person name="Sarai C."/>
            <person name="Schaack S."/>
            <person name="Shirato S."/>
            <person name="Slamovits C.H."/>
            <person name="Spencer D.F."/>
            <person name="Suzuki S."/>
            <person name="Worden A.Z."/>
            <person name="Zauner S."/>
            <person name="Barry K."/>
            <person name="Bell C."/>
            <person name="Bharti A.K."/>
            <person name="Crow J.A."/>
            <person name="Grimwood J."/>
            <person name="Kramer R."/>
            <person name="Lindquist E."/>
            <person name="Lucas S."/>
            <person name="Salamov A."/>
            <person name="McFadden G.I."/>
            <person name="Lane C.E."/>
            <person name="Keeling P.J."/>
            <person name="Gray M.W."/>
            <person name="Grigoriev I.V."/>
            <person name="Archibald J.M."/>
        </authorList>
    </citation>
    <scope>NUCLEOTIDE SEQUENCE</scope>
    <source>
        <strain evidence="1 3">CCMP2712</strain>
    </source>
</reference>
<keyword evidence="3" id="KW-1185">Reference proteome</keyword>
<accession>L1JNL6</accession>
<dbReference type="AlphaFoldDB" id="L1JNL6"/>
<dbReference type="HOGENOM" id="CLU_2042531_0_0_1"/>
<dbReference type="Proteomes" id="UP000011087">
    <property type="component" value="Unassembled WGS sequence"/>
</dbReference>
<evidence type="ECO:0000313" key="2">
    <source>
        <dbReference type="EnsemblProtists" id="EKX49859"/>
    </source>
</evidence>
<evidence type="ECO:0000313" key="3">
    <source>
        <dbReference type="Proteomes" id="UP000011087"/>
    </source>
</evidence>
<evidence type="ECO:0000313" key="1">
    <source>
        <dbReference type="EMBL" id="EKX49859.1"/>
    </source>
</evidence>